<accession>A0ACC2L8C8</accession>
<comment type="caution">
    <text evidence="1">The sequence shown here is derived from an EMBL/GenBank/DDBJ whole genome shotgun (WGS) entry which is preliminary data.</text>
</comment>
<proteinExistence type="predicted"/>
<dbReference type="Proteomes" id="UP001234297">
    <property type="component" value="Chromosome 7"/>
</dbReference>
<reference evidence="1 2" key="1">
    <citation type="journal article" date="2022" name="Hortic Res">
        <title>A haplotype resolved chromosomal level avocado genome allows analysis of novel avocado genes.</title>
        <authorList>
            <person name="Nath O."/>
            <person name="Fletcher S.J."/>
            <person name="Hayward A."/>
            <person name="Shaw L.M."/>
            <person name="Masouleh A.K."/>
            <person name="Furtado A."/>
            <person name="Henry R.J."/>
            <person name="Mitter N."/>
        </authorList>
    </citation>
    <scope>NUCLEOTIDE SEQUENCE [LARGE SCALE GENOMIC DNA]</scope>
    <source>
        <strain evidence="2">cv. Hass</strain>
    </source>
</reference>
<dbReference type="EMBL" id="CM056815">
    <property type="protein sequence ID" value="KAJ8629605.1"/>
    <property type="molecule type" value="Genomic_DNA"/>
</dbReference>
<sequence length="94" mass="10780">MAEGVVTLFLNKLSELIERETHLLGGVSQDVRLLREKFQRISLFLKEADDKCLQDKEVKLWVAQEMPLSKPKTLSRNLFSKLSSLVEELASYIS</sequence>
<evidence type="ECO:0000313" key="1">
    <source>
        <dbReference type="EMBL" id="KAJ8629605.1"/>
    </source>
</evidence>
<name>A0ACC2L8C8_PERAE</name>
<gene>
    <name evidence="1" type="ORF">MRB53_022928</name>
</gene>
<evidence type="ECO:0000313" key="2">
    <source>
        <dbReference type="Proteomes" id="UP001234297"/>
    </source>
</evidence>
<organism evidence="1 2">
    <name type="scientific">Persea americana</name>
    <name type="common">Avocado</name>
    <dbReference type="NCBI Taxonomy" id="3435"/>
    <lineage>
        <taxon>Eukaryota</taxon>
        <taxon>Viridiplantae</taxon>
        <taxon>Streptophyta</taxon>
        <taxon>Embryophyta</taxon>
        <taxon>Tracheophyta</taxon>
        <taxon>Spermatophyta</taxon>
        <taxon>Magnoliopsida</taxon>
        <taxon>Magnoliidae</taxon>
        <taxon>Laurales</taxon>
        <taxon>Lauraceae</taxon>
        <taxon>Persea</taxon>
    </lineage>
</organism>
<protein>
    <submittedName>
        <fullName evidence="1">Uncharacterized protein</fullName>
    </submittedName>
</protein>
<keyword evidence="2" id="KW-1185">Reference proteome</keyword>